<dbReference type="OrthoDB" id="5511599at2759"/>
<protein>
    <submittedName>
        <fullName evidence="5">Uncharacterized protein</fullName>
    </submittedName>
</protein>
<evidence type="ECO:0000256" key="4">
    <source>
        <dbReference type="ARBA" id="ARBA00023136"/>
    </source>
</evidence>
<dbReference type="EMBL" id="JAACJK010000109">
    <property type="protein sequence ID" value="KAF5333074.1"/>
    <property type="molecule type" value="Genomic_DNA"/>
</dbReference>
<dbReference type="Pfam" id="PF02238">
    <property type="entry name" value="COX7a"/>
    <property type="match status" value="1"/>
</dbReference>
<sequence length="66" mass="7387">MGILTPLYNRPNYVVEKQKMYQNSPQPLILRGPRAKLYVGTYAAIFSVGMVLTTVGSWQLIKGKDA</sequence>
<keyword evidence="4" id="KW-0472">Membrane</keyword>
<reference evidence="5 6" key="1">
    <citation type="journal article" date="2020" name="ISME J.">
        <title>Uncovering the hidden diversity of litter-decomposition mechanisms in mushroom-forming fungi.</title>
        <authorList>
            <person name="Floudas D."/>
            <person name="Bentzer J."/>
            <person name="Ahren D."/>
            <person name="Johansson T."/>
            <person name="Persson P."/>
            <person name="Tunlid A."/>
        </authorList>
    </citation>
    <scope>NUCLEOTIDE SEQUENCE [LARGE SCALE GENOMIC DNA]</scope>
    <source>
        <strain evidence="5 6">CBS 175.51</strain>
    </source>
</reference>
<evidence type="ECO:0000256" key="2">
    <source>
        <dbReference type="ARBA" id="ARBA00022792"/>
    </source>
</evidence>
<comment type="subcellular location">
    <subcellularLocation>
        <location evidence="1">Mitochondrion inner membrane</location>
    </subcellularLocation>
</comment>
<keyword evidence="2" id="KW-0999">Mitochondrion inner membrane</keyword>
<evidence type="ECO:0000256" key="3">
    <source>
        <dbReference type="ARBA" id="ARBA00023128"/>
    </source>
</evidence>
<accession>A0A8H5FDR3</accession>
<dbReference type="Proteomes" id="UP000541558">
    <property type="component" value="Unassembled WGS sequence"/>
</dbReference>
<gene>
    <name evidence="5" type="ORF">D9611_002735</name>
</gene>
<keyword evidence="3" id="KW-0496">Mitochondrion</keyword>
<name>A0A8H5FDR3_9AGAR</name>
<dbReference type="AlphaFoldDB" id="A0A8H5FDR3"/>
<evidence type="ECO:0000313" key="6">
    <source>
        <dbReference type="Proteomes" id="UP000541558"/>
    </source>
</evidence>
<evidence type="ECO:0000313" key="5">
    <source>
        <dbReference type="EMBL" id="KAF5333074.1"/>
    </source>
</evidence>
<dbReference type="GO" id="GO:0005743">
    <property type="term" value="C:mitochondrial inner membrane"/>
    <property type="evidence" value="ECO:0007669"/>
    <property type="project" value="UniProtKB-SubCell"/>
</dbReference>
<comment type="caution">
    <text evidence="5">The sequence shown here is derived from an EMBL/GenBank/DDBJ whole genome shotgun (WGS) entry which is preliminary data.</text>
</comment>
<organism evidence="5 6">
    <name type="scientific">Ephemerocybe angulata</name>
    <dbReference type="NCBI Taxonomy" id="980116"/>
    <lineage>
        <taxon>Eukaryota</taxon>
        <taxon>Fungi</taxon>
        <taxon>Dikarya</taxon>
        <taxon>Basidiomycota</taxon>
        <taxon>Agaricomycotina</taxon>
        <taxon>Agaricomycetes</taxon>
        <taxon>Agaricomycetidae</taxon>
        <taxon>Agaricales</taxon>
        <taxon>Agaricineae</taxon>
        <taxon>Psathyrellaceae</taxon>
        <taxon>Ephemerocybe</taxon>
    </lineage>
</organism>
<proteinExistence type="predicted"/>
<keyword evidence="6" id="KW-1185">Reference proteome</keyword>
<dbReference type="InterPro" id="IPR039297">
    <property type="entry name" value="COX7a"/>
</dbReference>
<evidence type="ECO:0000256" key="1">
    <source>
        <dbReference type="ARBA" id="ARBA00004273"/>
    </source>
</evidence>